<evidence type="ECO:0000256" key="1">
    <source>
        <dbReference type="ARBA" id="ARBA00023125"/>
    </source>
</evidence>
<evidence type="ECO:0000313" key="7">
    <source>
        <dbReference type="EMBL" id="CAB4917336.1"/>
    </source>
</evidence>
<dbReference type="EMBL" id="CAFBIY010000099">
    <property type="protein sequence ID" value="CAB4851834.1"/>
    <property type="molecule type" value="Genomic_DNA"/>
</dbReference>
<evidence type="ECO:0000313" key="4">
    <source>
        <dbReference type="EMBL" id="CAB4709697.1"/>
    </source>
</evidence>
<gene>
    <name evidence="4" type="ORF">UFOPK2656_00586</name>
    <name evidence="5" type="ORF">UFOPK3099_00888</name>
    <name evidence="6" type="ORF">UFOPK3267_01750</name>
    <name evidence="7" type="ORF">UFOPK3651_00624</name>
    <name evidence="8" type="ORF">UFOPK3931_00790</name>
    <name evidence="3" type="ORF">UFOPK4189_00584</name>
</gene>
<name>A0A6J7MIH7_9ZZZZ</name>
<dbReference type="HAMAP" id="MF_00984">
    <property type="entry name" value="SSB"/>
    <property type="match status" value="1"/>
</dbReference>
<dbReference type="EMBL" id="CAFAAV010000052">
    <property type="protein sequence ID" value="CAB4813317.1"/>
    <property type="molecule type" value="Genomic_DNA"/>
</dbReference>
<reference evidence="8" key="1">
    <citation type="submission" date="2020-05" db="EMBL/GenBank/DDBJ databases">
        <authorList>
            <person name="Chiriac C."/>
            <person name="Salcher M."/>
            <person name="Ghai R."/>
            <person name="Kavagutti S V."/>
        </authorList>
    </citation>
    <scope>NUCLEOTIDE SEQUENCE</scope>
</reference>
<protein>
    <submittedName>
        <fullName evidence="8">Unannotated protein</fullName>
    </submittedName>
</protein>
<dbReference type="EMBL" id="CAFBMT010000003">
    <property type="protein sequence ID" value="CAB4917336.1"/>
    <property type="molecule type" value="Genomic_DNA"/>
</dbReference>
<dbReference type="NCBIfam" id="TIGR00621">
    <property type="entry name" value="ssb"/>
    <property type="match status" value="1"/>
</dbReference>
<dbReference type="SUPFAM" id="SSF50249">
    <property type="entry name" value="Nucleic acid-binding proteins"/>
    <property type="match status" value="1"/>
</dbReference>
<evidence type="ECO:0000256" key="2">
    <source>
        <dbReference type="SAM" id="MobiDB-lite"/>
    </source>
</evidence>
<dbReference type="InterPro" id="IPR011344">
    <property type="entry name" value="ssDNA-bd"/>
</dbReference>
<feature type="compositionally biased region" description="Gly residues" evidence="2">
    <location>
        <begin position="119"/>
        <end position="140"/>
    </location>
</feature>
<dbReference type="InterPro" id="IPR012340">
    <property type="entry name" value="NA-bd_OB-fold"/>
</dbReference>
<evidence type="ECO:0000313" key="6">
    <source>
        <dbReference type="EMBL" id="CAB4851834.1"/>
    </source>
</evidence>
<proteinExistence type="inferred from homology"/>
<dbReference type="EMBL" id="CAEZYF010000003">
    <property type="protein sequence ID" value="CAB4709697.1"/>
    <property type="molecule type" value="Genomic_DNA"/>
</dbReference>
<evidence type="ECO:0000313" key="5">
    <source>
        <dbReference type="EMBL" id="CAB4813317.1"/>
    </source>
</evidence>
<accession>A0A6J7MIH7</accession>
<keyword evidence="1" id="KW-0238">DNA-binding</keyword>
<dbReference type="GO" id="GO:0009295">
    <property type="term" value="C:nucleoid"/>
    <property type="evidence" value="ECO:0007669"/>
    <property type="project" value="TreeGrafter"/>
</dbReference>
<dbReference type="Pfam" id="PF00436">
    <property type="entry name" value="SSB"/>
    <property type="match status" value="1"/>
</dbReference>
<evidence type="ECO:0000313" key="3">
    <source>
        <dbReference type="EMBL" id="CAB4362802.1"/>
    </source>
</evidence>
<dbReference type="GO" id="GO:0006260">
    <property type="term" value="P:DNA replication"/>
    <property type="evidence" value="ECO:0007669"/>
    <property type="project" value="InterPro"/>
</dbReference>
<dbReference type="GO" id="GO:0003697">
    <property type="term" value="F:single-stranded DNA binding"/>
    <property type="evidence" value="ECO:0007669"/>
    <property type="project" value="InterPro"/>
</dbReference>
<dbReference type="InterPro" id="IPR000424">
    <property type="entry name" value="Primosome_PriB/ssb"/>
</dbReference>
<sequence length="156" mass="16403">MADSNITLVGNLTRDPELRFTTGGRGTASFGLAVSRRYQVNNEWQEQTSFFNVVAWGTLAENVAASLNKGHRVIVTGRLEQRSYDTKEGEKKSIVEIVADEIGPSLRWARTEIERIARDGGGAGGAGGAGGSGGGSGASSGGSRVPDPVYGDEEPF</sequence>
<dbReference type="PANTHER" id="PTHR10302:SF27">
    <property type="entry name" value="SINGLE-STRANDED DNA-BINDING PROTEIN"/>
    <property type="match status" value="1"/>
</dbReference>
<dbReference type="PROSITE" id="PS50935">
    <property type="entry name" value="SSB"/>
    <property type="match status" value="1"/>
</dbReference>
<evidence type="ECO:0000313" key="8">
    <source>
        <dbReference type="EMBL" id="CAB4980771.1"/>
    </source>
</evidence>
<feature type="region of interest" description="Disordered" evidence="2">
    <location>
        <begin position="118"/>
        <end position="156"/>
    </location>
</feature>
<organism evidence="8">
    <name type="scientific">freshwater metagenome</name>
    <dbReference type="NCBI Taxonomy" id="449393"/>
    <lineage>
        <taxon>unclassified sequences</taxon>
        <taxon>metagenomes</taxon>
        <taxon>ecological metagenomes</taxon>
    </lineage>
</organism>
<dbReference type="Gene3D" id="2.40.50.140">
    <property type="entry name" value="Nucleic acid-binding proteins"/>
    <property type="match status" value="1"/>
</dbReference>
<dbReference type="EMBL" id="CAFBOL010000013">
    <property type="protein sequence ID" value="CAB4980771.1"/>
    <property type="molecule type" value="Genomic_DNA"/>
</dbReference>
<dbReference type="AlphaFoldDB" id="A0A6J7MIH7"/>
<dbReference type="PANTHER" id="PTHR10302">
    <property type="entry name" value="SINGLE-STRANDED DNA-BINDING PROTEIN"/>
    <property type="match status" value="1"/>
</dbReference>
<dbReference type="EMBL" id="CAESGF010000003">
    <property type="protein sequence ID" value="CAB4362802.1"/>
    <property type="molecule type" value="Genomic_DNA"/>
</dbReference>
<dbReference type="CDD" id="cd04496">
    <property type="entry name" value="SSB_OBF"/>
    <property type="match status" value="1"/>
</dbReference>